<proteinExistence type="predicted"/>
<keyword evidence="3" id="KW-1185">Reference proteome</keyword>
<feature type="compositionally biased region" description="Basic and acidic residues" evidence="1">
    <location>
        <begin position="678"/>
        <end position="694"/>
    </location>
</feature>
<protein>
    <submittedName>
        <fullName evidence="2">Uncharacterized protein</fullName>
    </submittedName>
</protein>
<evidence type="ECO:0000256" key="1">
    <source>
        <dbReference type="SAM" id="MobiDB-lite"/>
    </source>
</evidence>
<sequence length="1061" mass="118612">MNSLAKFTAAALSVTNENTAALVNINLDISLFRCDPPSEFLPVGSALTVRRREEAETGQTHRTASNLGFLFQDIIPDTPLLIKAYGSRVSEILSHPDVNPKGTESDGPFQNFVGADCTSIWAAATSGAIGVLLLACMLSDAWNSKQATSIWVELIADRKRMIRESADRGKFIAPHIAFAAQQEYTRSELASWDASVRSWLRRAATSMKFQHTQLALITSNITVAYPRGGSTYETVTMTWRRAMEVLENLLNNLPQEACDRAIIRGISAWHLYPDLLVFQPEATHVRFRDSLFQNAAILSLGLEYKGKPSDNYIRWSLALSHLRYYGDPVAVRSNEQLRRIHVSQLWLIALGSIFYQWEVPYANLDTAFSWFEELGRKLGQIGSLPHEISWLVELCKSASGLDSDKRDFAGTLIQYGYRRGAKFWGPNAHPSSHLAFFGLCNPQVMRALSCQQEVDCGITYLRQVCSTLRLDPQYAIICYEGSIAGHEYSEYCSITPVEESLIDSGSYTSIEETGAPKVHARWVHCPLAPESMRFARTLQEQLGARAQHLQSMGEVCRIVTNQASMLSLDRSRRTKSWYNPPGFFGHKGALKFKELVGPWGKDHIDGERNHAFTIWVRVEVYDSYVQLLDSHIKGSATQNTTPEDGINWLRDNVSASRVLSYLLAIVKAPGTPAPWFRSNDHLRNGDSDTIQHDTLKRKRPSSSDSETSGGRASHKQRGDQMVEVFSLITLVHRHPLKMLLSLRALEVVVSLYQGLPFATISMESMEHELLKGHWLPRSLQHDTNPVRREANNSAYSALNTPASQHLASMSRPEMFSCIAFFESGHFNIDPQQLNEVVALCHEDAIFVSEILLSDPGTDPEDLKIRHIVGNIGMAGMTFLLSPPEPRIRAIGQETPLVSHSPYNGALNDTFQGTSLHLSFTTWKFALDYTTTGEIDQDIFLVESVVSVQHKGKWVADIDVLELEKNRPDVISFPCNCEASLPKREDNVVAISSWDEFLDPPPCTGVLQTNQNWVARLAAASILTQQGNGHTALILGEGKLCWKCLCETYSEPEVRLPHRIIL</sequence>
<organism evidence="2 3">
    <name type="scientific">Podospora fimiseda</name>
    <dbReference type="NCBI Taxonomy" id="252190"/>
    <lineage>
        <taxon>Eukaryota</taxon>
        <taxon>Fungi</taxon>
        <taxon>Dikarya</taxon>
        <taxon>Ascomycota</taxon>
        <taxon>Pezizomycotina</taxon>
        <taxon>Sordariomycetes</taxon>
        <taxon>Sordariomycetidae</taxon>
        <taxon>Sordariales</taxon>
        <taxon>Podosporaceae</taxon>
        <taxon>Podospora</taxon>
    </lineage>
</organism>
<name>A0AAN7BI98_9PEZI</name>
<evidence type="ECO:0000313" key="3">
    <source>
        <dbReference type="Proteomes" id="UP001301958"/>
    </source>
</evidence>
<reference evidence="2" key="2">
    <citation type="submission" date="2023-05" db="EMBL/GenBank/DDBJ databases">
        <authorList>
            <consortium name="Lawrence Berkeley National Laboratory"/>
            <person name="Steindorff A."/>
            <person name="Hensen N."/>
            <person name="Bonometti L."/>
            <person name="Westerberg I."/>
            <person name="Brannstrom I.O."/>
            <person name="Guillou S."/>
            <person name="Cros-Aarteil S."/>
            <person name="Calhoun S."/>
            <person name="Haridas S."/>
            <person name="Kuo A."/>
            <person name="Mondo S."/>
            <person name="Pangilinan J."/>
            <person name="Riley R."/>
            <person name="Labutti K."/>
            <person name="Andreopoulos B."/>
            <person name="Lipzen A."/>
            <person name="Chen C."/>
            <person name="Yanf M."/>
            <person name="Daum C."/>
            <person name="Ng V."/>
            <person name="Clum A."/>
            <person name="Ohm R."/>
            <person name="Martin F."/>
            <person name="Silar P."/>
            <person name="Natvig D."/>
            <person name="Lalanne C."/>
            <person name="Gautier V."/>
            <person name="Ament-Velasquez S.L."/>
            <person name="Kruys A."/>
            <person name="Hutchinson M.I."/>
            <person name="Powell A.J."/>
            <person name="Barry K."/>
            <person name="Miller A.N."/>
            <person name="Grigoriev I.V."/>
            <person name="Debuchy R."/>
            <person name="Gladieux P."/>
            <person name="Thoren M.H."/>
            <person name="Johannesson H."/>
        </authorList>
    </citation>
    <scope>NUCLEOTIDE SEQUENCE</scope>
    <source>
        <strain evidence="2">CBS 990.96</strain>
    </source>
</reference>
<evidence type="ECO:0000313" key="2">
    <source>
        <dbReference type="EMBL" id="KAK4223914.1"/>
    </source>
</evidence>
<feature type="region of interest" description="Disordered" evidence="1">
    <location>
        <begin position="676"/>
        <end position="717"/>
    </location>
</feature>
<dbReference type="Proteomes" id="UP001301958">
    <property type="component" value="Unassembled WGS sequence"/>
</dbReference>
<dbReference type="AlphaFoldDB" id="A0AAN7BI98"/>
<comment type="caution">
    <text evidence="2">The sequence shown here is derived from an EMBL/GenBank/DDBJ whole genome shotgun (WGS) entry which is preliminary data.</text>
</comment>
<reference evidence="2" key="1">
    <citation type="journal article" date="2023" name="Mol. Phylogenet. Evol.">
        <title>Genome-scale phylogeny and comparative genomics of the fungal order Sordariales.</title>
        <authorList>
            <person name="Hensen N."/>
            <person name="Bonometti L."/>
            <person name="Westerberg I."/>
            <person name="Brannstrom I.O."/>
            <person name="Guillou S."/>
            <person name="Cros-Aarteil S."/>
            <person name="Calhoun S."/>
            <person name="Haridas S."/>
            <person name="Kuo A."/>
            <person name="Mondo S."/>
            <person name="Pangilinan J."/>
            <person name="Riley R."/>
            <person name="LaButti K."/>
            <person name="Andreopoulos B."/>
            <person name="Lipzen A."/>
            <person name="Chen C."/>
            <person name="Yan M."/>
            <person name="Daum C."/>
            <person name="Ng V."/>
            <person name="Clum A."/>
            <person name="Steindorff A."/>
            <person name="Ohm R.A."/>
            <person name="Martin F."/>
            <person name="Silar P."/>
            <person name="Natvig D.O."/>
            <person name="Lalanne C."/>
            <person name="Gautier V."/>
            <person name="Ament-Velasquez S.L."/>
            <person name="Kruys A."/>
            <person name="Hutchinson M.I."/>
            <person name="Powell A.J."/>
            <person name="Barry K."/>
            <person name="Miller A.N."/>
            <person name="Grigoriev I.V."/>
            <person name="Debuchy R."/>
            <person name="Gladieux P."/>
            <person name="Hiltunen Thoren M."/>
            <person name="Johannesson H."/>
        </authorList>
    </citation>
    <scope>NUCLEOTIDE SEQUENCE</scope>
    <source>
        <strain evidence="2">CBS 990.96</strain>
    </source>
</reference>
<accession>A0AAN7BI98</accession>
<dbReference type="EMBL" id="MU865410">
    <property type="protein sequence ID" value="KAK4223914.1"/>
    <property type="molecule type" value="Genomic_DNA"/>
</dbReference>
<gene>
    <name evidence="2" type="ORF">QBC38DRAFT_372148</name>
</gene>